<protein>
    <submittedName>
        <fullName evidence="1">Uncharacterized protein</fullName>
    </submittedName>
</protein>
<name>A0A8T0HJV6_CERPU</name>
<reference evidence="1 2" key="1">
    <citation type="submission" date="2020-06" db="EMBL/GenBank/DDBJ databases">
        <title>WGS assembly of Ceratodon purpureus strain R40.</title>
        <authorList>
            <person name="Carey S.B."/>
            <person name="Jenkins J."/>
            <person name="Shu S."/>
            <person name="Lovell J.T."/>
            <person name="Sreedasyam A."/>
            <person name="Maumus F."/>
            <person name="Tiley G.P."/>
            <person name="Fernandez-Pozo N."/>
            <person name="Barry K."/>
            <person name="Chen C."/>
            <person name="Wang M."/>
            <person name="Lipzen A."/>
            <person name="Daum C."/>
            <person name="Saski C.A."/>
            <person name="Payton A.C."/>
            <person name="Mcbreen J.C."/>
            <person name="Conrad R.E."/>
            <person name="Kollar L.M."/>
            <person name="Olsson S."/>
            <person name="Huttunen S."/>
            <person name="Landis J.B."/>
            <person name="Wickett N.J."/>
            <person name="Johnson M.G."/>
            <person name="Rensing S.A."/>
            <person name="Grimwood J."/>
            <person name="Schmutz J."/>
            <person name="Mcdaniel S.F."/>
        </authorList>
    </citation>
    <scope>NUCLEOTIDE SEQUENCE [LARGE SCALE GENOMIC DNA]</scope>
    <source>
        <strain evidence="1 2">R40</strain>
    </source>
</reference>
<evidence type="ECO:0000313" key="2">
    <source>
        <dbReference type="Proteomes" id="UP000822688"/>
    </source>
</evidence>
<sequence length="158" mass="17650">MAPGSTTSFTDSHSGIKQYLVVHEASEQFKVVGSYPTEEEAYAEALDKQIDVFSTIKDSIVKEVLRSCPERSMEWKLRMLQDAMESYFMDVGFEALTDFFTVTDQPITDGAPKKRKMAVTPRGETKLAKSNTSCGIVSTARLRTMATYMYQTSPFGLS</sequence>
<accession>A0A8T0HJV6</accession>
<dbReference type="EMBL" id="CM026427">
    <property type="protein sequence ID" value="KAG0571076.1"/>
    <property type="molecule type" value="Genomic_DNA"/>
</dbReference>
<comment type="caution">
    <text evidence="1">The sequence shown here is derived from an EMBL/GenBank/DDBJ whole genome shotgun (WGS) entry which is preliminary data.</text>
</comment>
<dbReference type="AlphaFoldDB" id="A0A8T0HJV6"/>
<keyword evidence="2" id="KW-1185">Reference proteome</keyword>
<dbReference type="Proteomes" id="UP000822688">
    <property type="component" value="Chromosome 6"/>
</dbReference>
<dbReference type="EMBL" id="CM026427">
    <property type="protein sequence ID" value="KAG0571077.1"/>
    <property type="molecule type" value="Genomic_DNA"/>
</dbReference>
<proteinExistence type="predicted"/>
<evidence type="ECO:0000313" key="1">
    <source>
        <dbReference type="EMBL" id="KAG0571077.1"/>
    </source>
</evidence>
<gene>
    <name evidence="1" type="ORF">KC19_6G209600</name>
</gene>
<organism evidence="1 2">
    <name type="scientific">Ceratodon purpureus</name>
    <name type="common">Fire moss</name>
    <name type="synonym">Dicranum purpureum</name>
    <dbReference type="NCBI Taxonomy" id="3225"/>
    <lineage>
        <taxon>Eukaryota</taxon>
        <taxon>Viridiplantae</taxon>
        <taxon>Streptophyta</taxon>
        <taxon>Embryophyta</taxon>
        <taxon>Bryophyta</taxon>
        <taxon>Bryophytina</taxon>
        <taxon>Bryopsida</taxon>
        <taxon>Dicranidae</taxon>
        <taxon>Pseudoditrichales</taxon>
        <taxon>Ditrichaceae</taxon>
        <taxon>Ceratodon</taxon>
    </lineage>
</organism>